<dbReference type="GO" id="GO:0005829">
    <property type="term" value="C:cytosol"/>
    <property type="evidence" value="ECO:0007669"/>
    <property type="project" value="TreeGrafter"/>
</dbReference>
<evidence type="ECO:0000256" key="2">
    <source>
        <dbReference type="ARBA" id="ARBA00022691"/>
    </source>
</evidence>
<keyword evidence="5" id="KW-0411">Iron-sulfur</keyword>
<sequence>MKRLTIGIIDLVCKGPTTTLWARAMHANLASIMPQVVATWCEQEGHAVQLVCYTGLEDLRKELPKGVDLVFISAFTESALLAYALSNYFRRQGAVTVLGGPHARCYPEDAVRYFDFVLGFTTLATIQEVLHNCQPQRPEGKHLSAGKQPSHLPGVRERWKFIEPTLKKAPVLKMVPMIGSVGCPYTCAFCIDATVDYQPLSVEIIKDDLRFLLTKFDKPVVGWHDPNFGVRFTETMDAIAAAAPLKSFRFMAESSLSILTEEHLQVLNNHGFEALLPGVESWYELGNKSRTARLAGEEKVKRVAEHVNLMFQYVPYVQTNFVLGLDSDLGAEPFELTKRFVDLSPAAFPGYSLLSAFGEAAPLNLDYQRNHRVLPFPFHFLNNHLAMNVKPLNYEWVDFYDKVIDLTAYTFSNKAIYRRYMASPSRAAKWMNTMRAVSSEGFGRLRFFKKVREKLVHDRAFRQYFEGESQELPAFYKEIIQRDLGVWWQWLPTGAMEHNQNAYLLKKTASHSS</sequence>
<dbReference type="InterPro" id="IPR007197">
    <property type="entry name" value="rSAM"/>
</dbReference>
<dbReference type="InterPro" id="IPR058240">
    <property type="entry name" value="rSAM_sf"/>
</dbReference>
<dbReference type="GO" id="GO:0003824">
    <property type="term" value="F:catalytic activity"/>
    <property type="evidence" value="ECO:0007669"/>
    <property type="project" value="InterPro"/>
</dbReference>
<dbReference type="CDD" id="cd01335">
    <property type="entry name" value="Radical_SAM"/>
    <property type="match status" value="1"/>
</dbReference>
<feature type="domain" description="Radical SAM core" evidence="6">
    <location>
        <begin position="178"/>
        <end position="323"/>
    </location>
</feature>
<dbReference type="GO" id="GO:0046872">
    <property type="term" value="F:metal ion binding"/>
    <property type="evidence" value="ECO:0007669"/>
    <property type="project" value="UniProtKB-KW"/>
</dbReference>
<evidence type="ECO:0000256" key="4">
    <source>
        <dbReference type="ARBA" id="ARBA00023004"/>
    </source>
</evidence>
<keyword evidence="4" id="KW-0408">Iron</keyword>
<evidence type="ECO:0000313" key="8">
    <source>
        <dbReference type="Proteomes" id="UP000194873"/>
    </source>
</evidence>
<dbReference type="OrthoDB" id="9801424at2"/>
<dbReference type="RefSeq" id="WP_086596477.1">
    <property type="nucleotide sequence ID" value="NZ_MTSE01000019.1"/>
</dbReference>
<comment type="cofactor">
    <cofactor evidence="1">
        <name>[4Fe-4S] cluster</name>
        <dbReference type="ChEBI" id="CHEBI:49883"/>
    </cofactor>
</comment>
<dbReference type="PANTHER" id="PTHR43409">
    <property type="entry name" value="ANAEROBIC MAGNESIUM-PROTOPORPHYRIN IX MONOMETHYL ESTER CYCLASE-RELATED"/>
    <property type="match status" value="1"/>
</dbReference>
<dbReference type="GO" id="GO:0051536">
    <property type="term" value="F:iron-sulfur cluster binding"/>
    <property type="evidence" value="ECO:0007669"/>
    <property type="project" value="UniProtKB-KW"/>
</dbReference>
<keyword evidence="3" id="KW-0479">Metal-binding</keyword>
<proteinExistence type="predicted"/>
<protein>
    <submittedName>
        <fullName evidence="7">Radical SAM protein</fullName>
    </submittedName>
</protein>
<dbReference type="AlphaFoldDB" id="A0A243W7I6"/>
<dbReference type="Proteomes" id="UP000194873">
    <property type="component" value="Unassembled WGS sequence"/>
</dbReference>
<evidence type="ECO:0000313" key="7">
    <source>
        <dbReference type="EMBL" id="OUJ71045.1"/>
    </source>
</evidence>
<name>A0A243W7I6_9BACT</name>
<dbReference type="PANTHER" id="PTHR43409:SF7">
    <property type="entry name" value="BLL1977 PROTEIN"/>
    <property type="match status" value="1"/>
</dbReference>
<evidence type="ECO:0000259" key="6">
    <source>
        <dbReference type="Pfam" id="PF04055"/>
    </source>
</evidence>
<dbReference type="EMBL" id="MTSE01000019">
    <property type="protein sequence ID" value="OUJ71045.1"/>
    <property type="molecule type" value="Genomic_DNA"/>
</dbReference>
<dbReference type="InterPro" id="IPR051198">
    <property type="entry name" value="BchE-like"/>
</dbReference>
<evidence type="ECO:0000256" key="5">
    <source>
        <dbReference type="ARBA" id="ARBA00023014"/>
    </source>
</evidence>
<dbReference type="Gene3D" id="3.40.50.280">
    <property type="entry name" value="Cobalamin-binding domain"/>
    <property type="match status" value="1"/>
</dbReference>
<keyword evidence="2" id="KW-0949">S-adenosyl-L-methionine</keyword>
<comment type="caution">
    <text evidence="7">The sequence shown here is derived from an EMBL/GenBank/DDBJ whole genome shotgun (WGS) entry which is preliminary data.</text>
</comment>
<dbReference type="SUPFAM" id="SSF102114">
    <property type="entry name" value="Radical SAM enzymes"/>
    <property type="match status" value="1"/>
</dbReference>
<evidence type="ECO:0000256" key="3">
    <source>
        <dbReference type="ARBA" id="ARBA00022723"/>
    </source>
</evidence>
<dbReference type="SFLD" id="SFLDS00029">
    <property type="entry name" value="Radical_SAM"/>
    <property type="match status" value="1"/>
</dbReference>
<gene>
    <name evidence="7" type="ORF">BXP70_23060</name>
</gene>
<dbReference type="SFLD" id="SFLDG01082">
    <property type="entry name" value="B12-binding_domain_containing"/>
    <property type="match status" value="1"/>
</dbReference>
<reference evidence="7 8" key="1">
    <citation type="submission" date="2017-01" db="EMBL/GenBank/DDBJ databases">
        <title>A new Hymenobacter.</title>
        <authorList>
            <person name="Liang Y."/>
            <person name="Feng F."/>
        </authorList>
    </citation>
    <scope>NUCLEOTIDE SEQUENCE [LARGE SCALE GENOMIC DNA]</scope>
    <source>
        <strain evidence="7">MIMBbqt21</strain>
    </source>
</reference>
<keyword evidence="8" id="KW-1185">Reference proteome</keyword>
<accession>A0A243W7I6</accession>
<dbReference type="Pfam" id="PF04055">
    <property type="entry name" value="Radical_SAM"/>
    <property type="match status" value="1"/>
</dbReference>
<evidence type="ECO:0000256" key="1">
    <source>
        <dbReference type="ARBA" id="ARBA00001966"/>
    </source>
</evidence>
<organism evidence="7 8">
    <name type="scientific">Hymenobacter crusticola</name>
    <dbReference type="NCBI Taxonomy" id="1770526"/>
    <lineage>
        <taxon>Bacteria</taxon>
        <taxon>Pseudomonadati</taxon>
        <taxon>Bacteroidota</taxon>
        <taxon>Cytophagia</taxon>
        <taxon>Cytophagales</taxon>
        <taxon>Hymenobacteraceae</taxon>
        <taxon>Hymenobacter</taxon>
    </lineage>
</organism>